<dbReference type="InterPro" id="IPR057342">
    <property type="entry name" value="DEXDc_RapA"/>
</dbReference>
<keyword evidence="3 8" id="KW-0347">Helicase</keyword>
<keyword evidence="4" id="KW-0067">ATP-binding</keyword>
<dbReference type="STRING" id="349161.Dred_0513"/>
<dbReference type="RefSeq" id="WP_011876895.1">
    <property type="nucleotide sequence ID" value="NC_009253.1"/>
</dbReference>
<evidence type="ECO:0000256" key="5">
    <source>
        <dbReference type="SAM" id="Coils"/>
    </source>
</evidence>
<dbReference type="CDD" id="cd18793">
    <property type="entry name" value="SF2_C_SNF"/>
    <property type="match status" value="1"/>
</dbReference>
<evidence type="ECO:0000256" key="1">
    <source>
        <dbReference type="ARBA" id="ARBA00022741"/>
    </source>
</evidence>
<dbReference type="InterPro" id="IPR049730">
    <property type="entry name" value="SNF2/RAD54-like_C"/>
</dbReference>
<dbReference type="PANTHER" id="PTHR10799">
    <property type="entry name" value="SNF2/RAD54 HELICASE FAMILY"/>
    <property type="match status" value="1"/>
</dbReference>
<keyword evidence="9" id="KW-1185">Reference proteome</keyword>
<dbReference type="AlphaFoldDB" id="A4J1V5"/>
<evidence type="ECO:0000313" key="8">
    <source>
        <dbReference type="EMBL" id="ABO49058.1"/>
    </source>
</evidence>
<evidence type="ECO:0000256" key="2">
    <source>
        <dbReference type="ARBA" id="ARBA00022801"/>
    </source>
</evidence>
<gene>
    <name evidence="8" type="ordered locus">Dred_0513</name>
</gene>
<dbReference type="InterPro" id="IPR014001">
    <property type="entry name" value="Helicase_ATP-bd"/>
</dbReference>
<keyword evidence="2" id="KW-0378">Hydrolase</keyword>
<dbReference type="GO" id="GO:0016787">
    <property type="term" value="F:hydrolase activity"/>
    <property type="evidence" value="ECO:0007669"/>
    <property type="project" value="UniProtKB-KW"/>
</dbReference>
<dbReference type="OrthoDB" id="9814088at2"/>
<evidence type="ECO:0000256" key="4">
    <source>
        <dbReference type="ARBA" id="ARBA00022840"/>
    </source>
</evidence>
<evidence type="ECO:0000259" key="7">
    <source>
        <dbReference type="PROSITE" id="PS51194"/>
    </source>
</evidence>
<feature type="domain" description="Helicase ATP-binding" evidence="6">
    <location>
        <begin position="48"/>
        <end position="215"/>
    </location>
</feature>
<proteinExistence type="predicted"/>
<feature type="coiled-coil region" evidence="5">
    <location>
        <begin position="814"/>
        <end position="900"/>
    </location>
</feature>
<dbReference type="HOGENOM" id="CLU_006041_0_0_9"/>
<evidence type="ECO:0000313" key="9">
    <source>
        <dbReference type="Proteomes" id="UP000001556"/>
    </source>
</evidence>
<reference evidence="8 9" key="1">
    <citation type="submission" date="2007-03" db="EMBL/GenBank/DDBJ databases">
        <title>Complete sequence of Desulfotomaculum reducens MI-1.</title>
        <authorList>
            <consortium name="US DOE Joint Genome Institute"/>
            <person name="Copeland A."/>
            <person name="Lucas S."/>
            <person name="Lapidus A."/>
            <person name="Barry K."/>
            <person name="Detter J.C."/>
            <person name="Glavina del Rio T."/>
            <person name="Hammon N."/>
            <person name="Israni S."/>
            <person name="Dalin E."/>
            <person name="Tice H."/>
            <person name="Pitluck S."/>
            <person name="Sims D."/>
            <person name="Brettin T."/>
            <person name="Bruce D."/>
            <person name="Han C."/>
            <person name="Tapia R."/>
            <person name="Schmutz J."/>
            <person name="Larimer F."/>
            <person name="Land M."/>
            <person name="Hauser L."/>
            <person name="Kyrpides N."/>
            <person name="Kim E."/>
            <person name="Tebo B.M."/>
            <person name="Richardson P."/>
        </authorList>
    </citation>
    <scope>NUCLEOTIDE SEQUENCE [LARGE SCALE GENOMIC DNA]</scope>
    <source>
        <strain evidence="8 9">MI-1</strain>
    </source>
</reference>
<dbReference type="Pfam" id="PF00271">
    <property type="entry name" value="Helicase_C"/>
    <property type="match status" value="1"/>
</dbReference>
<dbReference type="eggNOG" id="COG0553">
    <property type="taxonomic scope" value="Bacteria"/>
</dbReference>
<dbReference type="SMART" id="SM00487">
    <property type="entry name" value="DEXDc"/>
    <property type="match status" value="1"/>
</dbReference>
<dbReference type="PROSITE" id="PS51194">
    <property type="entry name" value="HELICASE_CTER"/>
    <property type="match status" value="1"/>
</dbReference>
<dbReference type="Proteomes" id="UP000001556">
    <property type="component" value="Chromosome"/>
</dbReference>
<dbReference type="InterPro" id="IPR038718">
    <property type="entry name" value="SNF2-like_sf"/>
</dbReference>
<organism evidence="8 9">
    <name type="scientific">Desulforamulus reducens (strain ATCC BAA-1160 / DSM 100696 / MI-1)</name>
    <name type="common">Desulfotomaculum reducens</name>
    <dbReference type="NCBI Taxonomy" id="349161"/>
    <lineage>
        <taxon>Bacteria</taxon>
        <taxon>Bacillati</taxon>
        <taxon>Bacillota</taxon>
        <taxon>Clostridia</taxon>
        <taxon>Eubacteriales</taxon>
        <taxon>Peptococcaceae</taxon>
        <taxon>Desulforamulus</taxon>
    </lineage>
</organism>
<dbReference type="GO" id="GO:0004386">
    <property type="term" value="F:helicase activity"/>
    <property type="evidence" value="ECO:0007669"/>
    <property type="project" value="UniProtKB-KW"/>
</dbReference>
<dbReference type="Gene3D" id="3.40.50.300">
    <property type="entry name" value="P-loop containing nucleotide triphosphate hydrolases"/>
    <property type="match status" value="1"/>
</dbReference>
<dbReference type="InterPro" id="IPR027417">
    <property type="entry name" value="P-loop_NTPase"/>
</dbReference>
<name>A4J1V5_DESRM</name>
<sequence>MTTYYHAKYLAHSLSLQSTTDSLGKLTHSMANARVDLNPHQVDAALFALRSPLSKGVIMADEVGLGKTIEAGLVLSQRWAERKRKILLILPATLRKQWQMELEEKFFLPTLILESASYNCLRKEGITKPFERQDAIIICSFHFAAARAEELRQVSWDLVIIDEAHRLRNVYKTSNKMAQSIKTAVSHAPKLLLTATPLQNSLLELYGLVSVIDDHVFGDVKTYRDQFIHESDEEQRNHKLRERLKALCTRTLRKQVLEYVRYTKRIPITQEFLPSDAEQRLYEEVSDYLQRQILLALPAGQRSLMTLVLRKLLASSTFAIAGALRKLINRLEDMEADAVMPDMSEDFEGLDELADEWNGDAEPQERMDPSQIRQELAILRSYAKLAESIQHNAKGEALLVALEQALDQATTLGAANKAVIFTESRRTQQYLLEILSANGYDGQIVLFNGSNSDPHSKRIFKEWLQRHQGQDIITGSPTADMRAALIEEFRERGTILIATESAAEGVNLQFCSLVVNYDLPWNPQRIEQRIGRCHRYGQKYDVVVVNFLNKRNAADQRVYQLLAEKFRLFDGVFGASDEVLGALESGVDLEKRIAQVYQECRTQEEITLAFDALQAELEGNISHRLVETRQALLDNFDEDVHMRLKMHQDNTTLKLSEHEEKLLALARLELVGQADFLPEAPRFYYYGPDAPKGLYHLNWKEAEKYGDTFFRPEHPLARKIIEGAAQRELSLAHLELNYSDYGAIISSVQSLRGQSGWLQVTKLTVETLEKEEFLILSGCNEQGDAIDEETCQKLLKLSASVRKKEVQQTSPNQLESLKQKLIKERLNLVEARNAQFFDEEVAKLDRWSDDLKYGLEREIKELDKELKELRRKATVAVSLAEKLAAQKELKIQEKKRTQKRRQLYDAQDEIDERRDELIAGIERLMLQKQKVEVLFTISWTIL</sequence>
<dbReference type="SMART" id="SM00490">
    <property type="entry name" value="HELICc"/>
    <property type="match status" value="1"/>
</dbReference>
<accession>A4J1V5</accession>
<evidence type="ECO:0000259" key="6">
    <source>
        <dbReference type="PROSITE" id="PS51192"/>
    </source>
</evidence>
<dbReference type="GO" id="GO:0005524">
    <property type="term" value="F:ATP binding"/>
    <property type="evidence" value="ECO:0007669"/>
    <property type="project" value="UniProtKB-KW"/>
</dbReference>
<dbReference type="InterPro" id="IPR001650">
    <property type="entry name" value="Helicase_C-like"/>
</dbReference>
<dbReference type="Pfam" id="PF00176">
    <property type="entry name" value="SNF2-rel_dom"/>
    <property type="match status" value="1"/>
</dbReference>
<keyword evidence="1" id="KW-0547">Nucleotide-binding</keyword>
<dbReference type="SUPFAM" id="SSF52540">
    <property type="entry name" value="P-loop containing nucleoside triphosphate hydrolases"/>
    <property type="match status" value="2"/>
</dbReference>
<dbReference type="InterPro" id="IPR000330">
    <property type="entry name" value="SNF2_N"/>
</dbReference>
<keyword evidence="5" id="KW-0175">Coiled coil</keyword>
<protein>
    <submittedName>
        <fullName evidence="8">Helicase domain protein</fullName>
    </submittedName>
</protein>
<dbReference type="PROSITE" id="PS51192">
    <property type="entry name" value="HELICASE_ATP_BIND_1"/>
    <property type="match status" value="1"/>
</dbReference>
<dbReference type="Gene3D" id="3.40.50.10810">
    <property type="entry name" value="Tandem AAA-ATPase domain"/>
    <property type="match status" value="1"/>
</dbReference>
<evidence type="ECO:0000256" key="3">
    <source>
        <dbReference type="ARBA" id="ARBA00022806"/>
    </source>
</evidence>
<feature type="domain" description="Helicase C-terminal" evidence="7">
    <location>
        <begin position="401"/>
        <end position="580"/>
    </location>
</feature>
<dbReference type="KEGG" id="drm:Dred_0513"/>
<dbReference type="CDD" id="cd18011">
    <property type="entry name" value="DEXDc_RapA"/>
    <property type="match status" value="1"/>
</dbReference>
<dbReference type="EMBL" id="CP000612">
    <property type="protein sequence ID" value="ABO49058.1"/>
    <property type="molecule type" value="Genomic_DNA"/>
</dbReference>